<evidence type="ECO:0000256" key="1">
    <source>
        <dbReference type="SAM" id="Phobius"/>
    </source>
</evidence>
<proteinExistence type="predicted"/>
<feature type="transmembrane region" description="Helical" evidence="1">
    <location>
        <begin position="38"/>
        <end position="57"/>
    </location>
</feature>
<accession>A0A101M364</accession>
<keyword evidence="1" id="KW-1133">Transmembrane helix</keyword>
<keyword evidence="1" id="KW-0472">Membrane</keyword>
<evidence type="ECO:0000313" key="2">
    <source>
        <dbReference type="EMBL" id="KUM50099.1"/>
    </source>
</evidence>
<gene>
    <name evidence="2" type="ORF">ABT39_MTgene3327</name>
</gene>
<sequence length="59" mass="6788">MLVFGSTKLGLILYMELYIYPGEMKAKEMVFIHRHLKALALPLLMVVKLLLLPLFLLSL</sequence>
<dbReference type="EMBL" id="LKAM01000002">
    <property type="protein sequence ID" value="KUM50099.1"/>
    <property type="molecule type" value="Genomic_DNA"/>
</dbReference>
<reference evidence="2" key="1">
    <citation type="journal article" date="2015" name="Genome Biol. Evol.">
        <title>Organellar Genomes of White Spruce (Picea glauca): Assembly and Annotation.</title>
        <authorList>
            <person name="Jackman S.D."/>
            <person name="Warren R.L."/>
            <person name="Gibb E.A."/>
            <person name="Vandervalk B.P."/>
            <person name="Mohamadi H."/>
            <person name="Chu J."/>
            <person name="Raymond A."/>
            <person name="Pleasance S."/>
            <person name="Coope R."/>
            <person name="Wildung M.R."/>
            <person name="Ritland C.E."/>
            <person name="Bousquet J."/>
            <person name="Jones S.J."/>
            <person name="Bohlmann J."/>
            <person name="Birol I."/>
        </authorList>
    </citation>
    <scope>NUCLEOTIDE SEQUENCE [LARGE SCALE GENOMIC DNA]</scope>
    <source>
        <tissue evidence="2">Flushing bud</tissue>
    </source>
</reference>
<keyword evidence="2" id="KW-0496">Mitochondrion</keyword>
<name>A0A101M364_PICGL</name>
<organism evidence="2">
    <name type="scientific">Picea glauca</name>
    <name type="common">White spruce</name>
    <name type="synonym">Pinus glauca</name>
    <dbReference type="NCBI Taxonomy" id="3330"/>
    <lineage>
        <taxon>Eukaryota</taxon>
        <taxon>Viridiplantae</taxon>
        <taxon>Streptophyta</taxon>
        <taxon>Embryophyta</taxon>
        <taxon>Tracheophyta</taxon>
        <taxon>Spermatophyta</taxon>
        <taxon>Pinopsida</taxon>
        <taxon>Pinidae</taxon>
        <taxon>Conifers I</taxon>
        <taxon>Pinales</taxon>
        <taxon>Pinaceae</taxon>
        <taxon>Picea</taxon>
    </lineage>
</organism>
<protein>
    <submittedName>
        <fullName evidence="2">Uncharacterized protein</fullName>
    </submittedName>
</protein>
<keyword evidence="1" id="KW-0812">Transmembrane</keyword>
<geneLocation type="mitochondrion" evidence="2"/>
<comment type="caution">
    <text evidence="2">The sequence shown here is derived from an EMBL/GenBank/DDBJ whole genome shotgun (WGS) entry which is preliminary data.</text>
</comment>
<dbReference type="AlphaFoldDB" id="A0A101M364"/>